<dbReference type="PANTHER" id="PTHR21600">
    <property type="entry name" value="MITOCHONDRIAL RNA PSEUDOURIDINE SYNTHASE"/>
    <property type="match status" value="1"/>
</dbReference>
<proteinExistence type="inferred from homology"/>
<comment type="similarity">
    <text evidence="1">Belongs to the pseudouridine synthase RluA family.</text>
</comment>
<dbReference type="EC" id="5.4.99.28" evidence="3"/>
<dbReference type="Gene3D" id="3.30.2350.10">
    <property type="entry name" value="Pseudouridine synthase"/>
    <property type="match status" value="1"/>
</dbReference>
<dbReference type="Proteomes" id="UP000272771">
    <property type="component" value="Chromosome"/>
</dbReference>
<sequence>MLDILFRHPDFAAVHKPAGISVHQEGEAENFCRAVARQLGVKRVWMLHRLDKPTSGVLLFALNAQAASALARMFAERTVRKTYLALSDHKPHKKQGWIKGDMEKSRRGAWKLCRTMSNPAITRFYSTSIAPNLRLFVLQPHTGKTHQLRVAMKSLGSPILGDTLYSGNPADRLFLHAWQLVFTYHETEYCITAEPDNNWPSEISDGLRSILAETH</sequence>
<feature type="domain" description="Pseudouridine synthase RsuA/RluA-like" evidence="2">
    <location>
        <begin position="11"/>
        <end position="153"/>
    </location>
</feature>
<dbReference type="KEGG" id="nwe:SAMEA3174300_1715"/>
<dbReference type="CDD" id="cd02869">
    <property type="entry name" value="PseudoU_synth_RluA_like"/>
    <property type="match status" value="1"/>
</dbReference>
<dbReference type="AlphaFoldDB" id="A0A3S5B4S9"/>
<dbReference type="OrthoDB" id="9785808at2"/>
<evidence type="ECO:0000313" key="3">
    <source>
        <dbReference type="EMBL" id="VEJ51218.1"/>
    </source>
</evidence>
<dbReference type="Pfam" id="PF00849">
    <property type="entry name" value="PseudoU_synth_2"/>
    <property type="match status" value="1"/>
</dbReference>
<accession>A0A3S5B4S9</accession>
<keyword evidence="3" id="KW-0413">Isomerase</keyword>
<evidence type="ECO:0000259" key="2">
    <source>
        <dbReference type="Pfam" id="PF00849"/>
    </source>
</evidence>
<dbReference type="EMBL" id="LR134533">
    <property type="protein sequence ID" value="VEJ51218.1"/>
    <property type="molecule type" value="Genomic_DNA"/>
</dbReference>
<organism evidence="3 4">
    <name type="scientific">Neisseria weaveri</name>
    <dbReference type="NCBI Taxonomy" id="28091"/>
    <lineage>
        <taxon>Bacteria</taxon>
        <taxon>Pseudomonadati</taxon>
        <taxon>Pseudomonadota</taxon>
        <taxon>Betaproteobacteria</taxon>
        <taxon>Neisseriales</taxon>
        <taxon>Neisseriaceae</taxon>
        <taxon>Neisseria</taxon>
    </lineage>
</organism>
<dbReference type="GO" id="GO:0003723">
    <property type="term" value="F:RNA binding"/>
    <property type="evidence" value="ECO:0007669"/>
    <property type="project" value="InterPro"/>
</dbReference>
<evidence type="ECO:0000256" key="1">
    <source>
        <dbReference type="ARBA" id="ARBA00010876"/>
    </source>
</evidence>
<dbReference type="SUPFAM" id="SSF55120">
    <property type="entry name" value="Pseudouridine synthase"/>
    <property type="match status" value="1"/>
</dbReference>
<dbReference type="NCBIfam" id="TIGR01621">
    <property type="entry name" value="RluA-like"/>
    <property type="match status" value="1"/>
</dbReference>
<name>A0A3S5B4S9_9NEIS</name>
<dbReference type="InterPro" id="IPR006508">
    <property type="entry name" value="PsdUridine_synth_RluA-like"/>
</dbReference>
<dbReference type="GO" id="GO:0000455">
    <property type="term" value="P:enzyme-directed rRNA pseudouridine synthesis"/>
    <property type="evidence" value="ECO:0007669"/>
    <property type="project" value="TreeGrafter"/>
</dbReference>
<dbReference type="RefSeq" id="WP_040669903.1">
    <property type="nucleotide sequence ID" value="NZ_CAUJRG010000013.1"/>
</dbReference>
<dbReference type="GO" id="GO:0160151">
    <property type="term" value="F:tRNA pseudouridine(32) synthase activity"/>
    <property type="evidence" value="ECO:0007669"/>
    <property type="project" value="UniProtKB-EC"/>
</dbReference>
<dbReference type="PROSITE" id="PS01129">
    <property type="entry name" value="PSI_RLU"/>
    <property type="match status" value="1"/>
</dbReference>
<dbReference type="STRING" id="28091.SAMEA3174300_01715"/>
<evidence type="ECO:0000313" key="4">
    <source>
        <dbReference type="Proteomes" id="UP000272771"/>
    </source>
</evidence>
<keyword evidence="4" id="KW-1185">Reference proteome</keyword>
<gene>
    <name evidence="3" type="primary">rluA</name>
    <name evidence="3" type="ORF">NCTC12742_01091</name>
</gene>
<protein>
    <submittedName>
        <fullName evidence="3">Putative psedouridine synthase</fullName>
        <ecNumber evidence="3">5.4.99.28</ecNumber>
    </submittedName>
</protein>
<dbReference type="InterPro" id="IPR050188">
    <property type="entry name" value="RluA_PseudoU_synthase"/>
</dbReference>
<dbReference type="InterPro" id="IPR006224">
    <property type="entry name" value="PsdUridine_synth_RluA-like_CS"/>
</dbReference>
<dbReference type="PANTHER" id="PTHR21600:SF87">
    <property type="entry name" value="RNA PSEUDOURIDYLATE SYNTHASE DOMAIN-CONTAINING PROTEIN 1"/>
    <property type="match status" value="1"/>
</dbReference>
<dbReference type="InterPro" id="IPR020103">
    <property type="entry name" value="PsdUridine_synth_cat_dom_sf"/>
</dbReference>
<reference evidence="3 4" key="1">
    <citation type="submission" date="2018-12" db="EMBL/GenBank/DDBJ databases">
        <authorList>
            <consortium name="Pathogen Informatics"/>
        </authorList>
    </citation>
    <scope>NUCLEOTIDE SEQUENCE [LARGE SCALE GENOMIC DNA]</scope>
    <source>
        <strain evidence="3 4">NCTC12742</strain>
    </source>
</reference>
<dbReference type="InterPro" id="IPR006145">
    <property type="entry name" value="PsdUridine_synth_RsuA/RluA"/>
</dbReference>